<feature type="region of interest" description="Disordered" evidence="4">
    <location>
        <begin position="271"/>
        <end position="300"/>
    </location>
</feature>
<proteinExistence type="inferred from homology"/>
<accession>A0A9W6HFZ7</accession>
<keyword evidence="6" id="KW-1185">Reference proteome</keyword>
<dbReference type="PRINTS" id="PR00080">
    <property type="entry name" value="SDRFAMILY"/>
</dbReference>
<evidence type="ECO:0000256" key="4">
    <source>
        <dbReference type="SAM" id="MobiDB-lite"/>
    </source>
</evidence>
<comment type="similarity">
    <text evidence="1 3">Belongs to the short-chain dehydrogenases/reductases (SDR) family.</text>
</comment>
<evidence type="ECO:0000256" key="2">
    <source>
        <dbReference type="ARBA" id="ARBA00023002"/>
    </source>
</evidence>
<organism evidence="5 6">
    <name type="scientific">Microbacterium imperiale</name>
    <dbReference type="NCBI Taxonomy" id="33884"/>
    <lineage>
        <taxon>Bacteria</taxon>
        <taxon>Bacillati</taxon>
        <taxon>Actinomycetota</taxon>
        <taxon>Actinomycetes</taxon>
        <taxon>Micrococcales</taxon>
        <taxon>Microbacteriaceae</taxon>
        <taxon>Microbacterium</taxon>
    </lineage>
</organism>
<evidence type="ECO:0000313" key="5">
    <source>
        <dbReference type="EMBL" id="GLJ79672.1"/>
    </source>
</evidence>
<dbReference type="PANTHER" id="PTHR44196:SF1">
    <property type="entry name" value="DEHYDROGENASE_REDUCTASE SDR FAMILY MEMBER 7B"/>
    <property type="match status" value="1"/>
</dbReference>
<dbReference type="PRINTS" id="PR00081">
    <property type="entry name" value="GDHRDH"/>
</dbReference>
<name>A0A9W6HFZ7_9MICO</name>
<evidence type="ECO:0000256" key="1">
    <source>
        <dbReference type="ARBA" id="ARBA00006484"/>
    </source>
</evidence>
<dbReference type="GO" id="GO:0016491">
    <property type="term" value="F:oxidoreductase activity"/>
    <property type="evidence" value="ECO:0007669"/>
    <property type="project" value="UniProtKB-KW"/>
</dbReference>
<evidence type="ECO:0000256" key="3">
    <source>
        <dbReference type="RuleBase" id="RU000363"/>
    </source>
</evidence>
<dbReference type="GO" id="GO:0016020">
    <property type="term" value="C:membrane"/>
    <property type="evidence" value="ECO:0007669"/>
    <property type="project" value="TreeGrafter"/>
</dbReference>
<dbReference type="InterPro" id="IPR020904">
    <property type="entry name" value="Sc_DH/Rdtase_CS"/>
</dbReference>
<dbReference type="Pfam" id="PF00106">
    <property type="entry name" value="adh_short"/>
    <property type="match status" value="1"/>
</dbReference>
<dbReference type="AlphaFoldDB" id="A0A9W6HFZ7"/>
<dbReference type="SUPFAM" id="SSF51735">
    <property type="entry name" value="NAD(P)-binding Rossmann-fold domains"/>
    <property type="match status" value="1"/>
</dbReference>
<dbReference type="InterPro" id="IPR002347">
    <property type="entry name" value="SDR_fam"/>
</dbReference>
<reference evidence="5" key="1">
    <citation type="journal article" date="2014" name="Int. J. Syst. Evol. Microbiol.">
        <title>Complete genome sequence of Corynebacterium casei LMG S-19264T (=DSM 44701T), isolated from a smear-ripened cheese.</title>
        <authorList>
            <consortium name="US DOE Joint Genome Institute (JGI-PGF)"/>
            <person name="Walter F."/>
            <person name="Albersmeier A."/>
            <person name="Kalinowski J."/>
            <person name="Ruckert C."/>
        </authorList>
    </citation>
    <scope>NUCLEOTIDE SEQUENCE</scope>
    <source>
        <strain evidence="5">VKM Ac-1447</strain>
    </source>
</reference>
<evidence type="ECO:0000313" key="6">
    <source>
        <dbReference type="Proteomes" id="UP001142317"/>
    </source>
</evidence>
<dbReference type="Proteomes" id="UP001142317">
    <property type="component" value="Unassembled WGS sequence"/>
</dbReference>
<protein>
    <submittedName>
        <fullName evidence="5">Oxidoreductase</fullName>
    </submittedName>
</protein>
<gene>
    <name evidence="5" type="ORF">GCM10017586_13540</name>
</gene>
<dbReference type="RefSeq" id="WP_210007558.1">
    <property type="nucleotide sequence ID" value="NZ_BSEO01000005.1"/>
</dbReference>
<keyword evidence="2" id="KW-0560">Oxidoreductase</keyword>
<dbReference type="InterPro" id="IPR036291">
    <property type="entry name" value="NAD(P)-bd_dom_sf"/>
</dbReference>
<reference evidence="5" key="2">
    <citation type="submission" date="2023-01" db="EMBL/GenBank/DDBJ databases">
        <authorList>
            <person name="Sun Q."/>
            <person name="Evtushenko L."/>
        </authorList>
    </citation>
    <scope>NUCLEOTIDE SEQUENCE</scope>
    <source>
        <strain evidence="5">VKM Ac-1447</strain>
    </source>
</reference>
<dbReference type="PROSITE" id="PS00061">
    <property type="entry name" value="ADH_SHORT"/>
    <property type="match status" value="1"/>
</dbReference>
<comment type="caution">
    <text evidence="5">The sequence shown here is derived from an EMBL/GenBank/DDBJ whole genome shotgun (WGS) entry which is preliminary data.</text>
</comment>
<dbReference type="PANTHER" id="PTHR44196">
    <property type="entry name" value="DEHYDROGENASE/REDUCTASE SDR FAMILY MEMBER 7B"/>
    <property type="match status" value="1"/>
</dbReference>
<sequence>MSNLSRLANLSGRTVVVVGASTGIGRGTALRAAQFGADVVVFSRRADALASLVERIEEAGGRAHAVVGDVARPGDVERLADEAEALFGKIDVWIHNAGVATIAPFWEAPIDEHVRVVETNLAGAMRGAHTALRRFIAQGSGVLVNTASVESVVPLAYQASYAATKAGVLSLTRTLQQELRLTQVPGVSVAAVLPWAVRTPFWRHAGNHAGRALRMPLMDEPEPVVDALLSAAVAPKVAQPAGWKARASLIGARLAPRLTTRLAADLTHARLRGGKTTPPSSGAVLRPLGDPATVAETPRR</sequence>
<dbReference type="Gene3D" id="3.40.50.720">
    <property type="entry name" value="NAD(P)-binding Rossmann-like Domain"/>
    <property type="match status" value="1"/>
</dbReference>
<dbReference type="EMBL" id="BSEO01000005">
    <property type="protein sequence ID" value="GLJ79672.1"/>
    <property type="molecule type" value="Genomic_DNA"/>
</dbReference>